<feature type="signal peptide" evidence="1">
    <location>
        <begin position="1"/>
        <end position="36"/>
    </location>
</feature>
<dbReference type="AlphaFoldDB" id="A0A0M6Y8H0"/>
<keyword evidence="3" id="KW-1185">Reference proteome</keyword>
<evidence type="ECO:0000256" key="1">
    <source>
        <dbReference type="SAM" id="SignalP"/>
    </source>
</evidence>
<accession>A0A0M6Y8H0</accession>
<sequence>MNFQPASVFSSKPARARVRLLMLGTALALVSGSALAQDTGETAYEAYVEGLKSLGVEVENGSVAYDEGTDTLTLTDSTISLSGTIEDIPAEETNVTGNDGATDIEPEKLTDLTYSLSFSSGTVTITGLSHEDGDFDAASWVYSDDSEMVLSASAEGKGRLKIDGRLSGVSATNYSFTMPEVPAEDEAHQVSRWLPFVKAALLTSYDEVKADNTAMTIEAHEIEDGKDTLVLSGTMQIAGYRMADAVDGRIGEYTIDSMSQSMQTLDTTSGQMLNQTTSQGKTVYTDMDAAAFFDLFDPDVPETGDEVVMLGSASAIDYKSKQDIADGLAIEIAVDKTSISEVTVLKRENNILALFDSLFAKQVPAPEELITGVFQFYRSFGVTDARISGINVTVPTPGPEKPMEIAIKEMSMSEINSDGIGEMMMVGLDAPDLPEGASVKIDWAAIGDIEFAEYTPMRAMISTLMADPSFGEDHPMEVARAFMPRSFGYELEGLDVAVPDLGRTEIGRAEMTLSTTVPPIPTSFHARTEGLKVPVAAIDDPEAQELLEALGLETVVWSDETRLYWDEATLELRLERMMVNVEGLGRAELSARLANVPKSLFEDPENQGQMALVVAQFVDASLTFKDAGLTKKGLAHIAEAQNIPENVFREALVAQATQMTAPIQNAAFTQMVTEAASKFLDNPGELKVTLTPPNPVPLAQILGSMAAPQTLPDLLAVKIVAN</sequence>
<evidence type="ECO:0000313" key="2">
    <source>
        <dbReference type="EMBL" id="CTQ45291.1"/>
    </source>
</evidence>
<name>A0A0M6Y8H0_9HYPH</name>
<reference evidence="3" key="1">
    <citation type="submission" date="2015-07" db="EMBL/GenBank/DDBJ databases">
        <authorList>
            <person name="Rodrigo-Torres Lidia"/>
            <person name="Arahal R.David."/>
        </authorList>
    </citation>
    <scope>NUCLEOTIDE SEQUENCE [LARGE SCALE GENOMIC DNA]</scope>
    <source>
        <strain evidence="3">CECT 4801</strain>
    </source>
</reference>
<dbReference type="RefSeq" id="WP_055658268.1">
    <property type="nucleotide sequence ID" value="NZ_CXST01000002.1"/>
</dbReference>
<protein>
    <recommendedName>
        <fullName evidence="4">DUF2125 domain-containing protein</fullName>
    </recommendedName>
</protein>
<gene>
    <name evidence="2" type="ORF">LAL4801_03740</name>
</gene>
<feature type="chain" id="PRO_5005807595" description="DUF2125 domain-containing protein" evidence="1">
    <location>
        <begin position="37"/>
        <end position="722"/>
    </location>
</feature>
<keyword evidence="1" id="KW-0732">Signal</keyword>
<proteinExistence type="predicted"/>
<dbReference type="EMBL" id="CXST01000002">
    <property type="protein sequence ID" value="CTQ45291.1"/>
    <property type="molecule type" value="Genomic_DNA"/>
</dbReference>
<organism evidence="2 3">
    <name type="scientific">Roseibium aggregatum</name>
    <dbReference type="NCBI Taxonomy" id="187304"/>
    <lineage>
        <taxon>Bacteria</taxon>
        <taxon>Pseudomonadati</taxon>
        <taxon>Pseudomonadota</taxon>
        <taxon>Alphaproteobacteria</taxon>
        <taxon>Hyphomicrobiales</taxon>
        <taxon>Stappiaceae</taxon>
        <taxon>Roseibium</taxon>
    </lineage>
</organism>
<evidence type="ECO:0008006" key="4">
    <source>
        <dbReference type="Google" id="ProtNLM"/>
    </source>
</evidence>
<evidence type="ECO:0000313" key="3">
    <source>
        <dbReference type="Proteomes" id="UP000048926"/>
    </source>
</evidence>
<dbReference type="Proteomes" id="UP000048926">
    <property type="component" value="Unassembled WGS sequence"/>
</dbReference>
<dbReference type="OrthoDB" id="7824623at2"/>